<accession>A0AAE0HWF7</accession>
<feature type="transmembrane region" description="Helical" evidence="13">
    <location>
        <begin position="101"/>
        <end position="125"/>
    </location>
</feature>
<evidence type="ECO:0000256" key="3">
    <source>
        <dbReference type="ARBA" id="ARBA00010617"/>
    </source>
</evidence>
<keyword evidence="7 13" id="KW-1133">Transmembrane helix</keyword>
<dbReference type="GO" id="GO:0016705">
    <property type="term" value="F:oxidoreductase activity, acting on paired donors, with incorporation or reduction of molecular oxygen"/>
    <property type="evidence" value="ECO:0007669"/>
    <property type="project" value="InterPro"/>
</dbReference>
<evidence type="ECO:0000256" key="5">
    <source>
        <dbReference type="ARBA" id="ARBA00022692"/>
    </source>
</evidence>
<comment type="cofactor">
    <cofactor evidence="1 12">
        <name>heme</name>
        <dbReference type="ChEBI" id="CHEBI:30413"/>
    </cofactor>
</comment>
<keyword evidence="15" id="KW-1185">Reference proteome</keyword>
<feature type="binding site" description="axial binding residue" evidence="12">
    <location>
        <position position="528"/>
    </location>
    <ligand>
        <name>heme</name>
        <dbReference type="ChEBI" id="CHEBI:30413"/>
    </ligand>
    <ligandPart>
        <name>Fe</name>
        <dbReference type="ChEBI" id="CHEBI:18248"/>
    </ligandPart>
</feature>
<evidence type="ECO:0000313" key="14">
    <source>
        <dbReference type="EMBL" id="KAK3313206.1"/>
    </source>
</evidence>
<dbReference type="PANTHER" id="PTHR24305">
    <property type="entry name" value="CYTOCHROME P450"/>
    <property type="match status" value="1"/>
</dbReference>
<evidence type="ECO:0000256" key="12">
    <source>
        <dbReference type="PIRSR" id="PIRSR602401-1"/>
    </source>
</evidence>
<dbReference type="Pfam" id="PF00067">
    <property type="entry name" value="p450"/>
    <property type="match status" value="1"/>
</dbReference>
<evidence type="ECO:0000256" key="11">
    <source>
        <dbReference type="ARBA" id="ARBA00023136"/>
    </source>
</evidence>
<keyword evidence="8" id="KW-0560">Oxidoreductase</keyword>
<evidence type="ECO:0000256" key="1">
    <source>
        <dbReference type="ARBA" id="ARBA00001971"/>
    </source>
</evidence>
<evidence type="ECO:0000256" key="13">
    <source>
        <dbReference type="SAM" id="Phobius"/>
    </source>
</evidence>
<dbReference type="Gene3D" id="1.10.630.10">
    <property type="entry name" value="Cytochrome P450"/>
    <property type="match status" value="1"/>
</dbReference>
<comment type="caution">
    <text evidence="14">The sequence shown here is derived from an EMBL/GenBank/DDBJ whole genome shotgun (WGS) entry which is preliminary data.</text>
</comment>
<keyword evidence="11 13" id="KW-0472">Membrane</keyword>
<feature type="transmembrane region" description="Helical" evidence="13">
    <location>
        <begin position="78"/>
        <end position="95"/>
    </location>
</feature>
<dbReference type="InterPro" id="IPR002401">
    <property type="entry name" value="Cyt_P450_E_grp-I"/>
</dbReference>
<evidence type="ECO:0000256" key="7">
    <source>
        <dbReference type="ARBA" id="ARBA00022989"/>
    </source>
</evidence>
<reference evidence="14" key="1">
    <citation type="journal article" date="2023" name="Mol. Phylogenet. Evol.">
        <title>Genome-scale phylogeny and comparative genomics of the fungal order Sordariales.</title>
        <authorList>
            <person name="Hensen N."/>
            <person name="Bonometti L."/>
            <person name="Westerberg I."/>
            <person name="Brannstrom I.O."/>
            <person name="Guillou S."/>
            <person name="Cros-Aarteil S."/>
            <person name="Calhoun S."/>
            <person name="Haridas S."/>
            <person name="Kuo A."/>
            <person name="Mondo S."/>
            <person name="Pangilinan J."/>
            <person name="Riley R."/>
            <person name="LaButti K."/>
            <person name="Andreopoulos B."/>
            <person name="Lipzen A."/>
            <person name="Chen C."/>
            <person name="Yan M."/>
            <person name="Daum C."/>
            <person name="Ng V."/>
            <person name="Clum A."/>
            <person name="Steindorff A."/>
            <person name="Ohm R.A."/>
            <person name="Martin F."/>
            <person name="Silar P."/>
            <person name="Natvig D.O."/>
            <person name="Lalanne C."/>
            <person name="Gautier V."/>
            <person name="Ament-Velasquez S.L."/>
            <person name="Kruys A."/>
            <person name="Hutchinson M.I."/>
            <person name="Powell A.J."/>
            <person name="Barry K."/>
            <person name="Miller A.N."/>
            <person name="Grigoriev I.V."/>
            <person name="Debuchy R."/>
            <person name="Gladieux P."/>
            <person name="Hiltunen Thoren M."/>
            <person name="Johannesson H."/>
        </authorList>
    </citation>
    <scope>NUCLEOTIDE SEQUENCE</scope>
    <source>
        <strain evidence="14">CBS 118394</strain>
    </source>
</reference>
<organism evidence="14 15">
    <name type="scientific">Apodospora peruviana</name>
    <dbReference type="NCBI Taxonomy" id="516989"/>
    <lineage>
        <taxon>Eukaryota</taxon>
        <taxon>Fungi</taxon>
        <taxon>Dikarya</taxon>
        <taxon>Ascomycota</taxon>
        <taxon>Pezizomycotina</taxon>
        <taxon>Sordariomycetes</taxon>
        <taxon>Sordariomycetidae</taxon>
        <taxon>Sordariales</taxon>
        <taxon>Lasiosphaeriaceae</taxon>
        <taxon>Apodospora</taxon>
    </lineage>
</organism>
<comment type="similarity">
    <text evidence="3">Belongs to the cytochrome P450 family.</text>
</comment>
<dbReference type="GO" id="GO:0016020">
    <property type="term" value="C:membrane"/>
    <property type="evidence" value="ECO:0007669"/>
    <property type="project" value="UniProtKB-SubCell"/>
</dbReference>
<keyword evidence="6 12" id="KW-0479">Metal-binding</keyword>
<dbReference type="GO" id="GO:0020037">
    <property type="term" value="F:heme binding"/>
    <property type="evidence" value="ECO:0007669"/>
    <property type="project" value="InterPro"/>
</dbReference>
<gene>
    <name evidence="14" type="ORF">B0H66DRAFT_584912</name>
</gene>
<dbReference type="EMBL" id="JAUEDM010000008">
    <property type="protein sequence ID" value="KAK3313206.1"/>
    <property type="molecule type" value="Genomic_DNA"/>
</dbReference>
<dbReference type="GO" id="GO:0004497">
    <property type="term" value="F:monooxygenase activity"/>
    <property type="evidence" value="ECO:0007669"/>
    <property type="project" value="UniProtKB-KW"/>
</dbReference>
<reference evidence="14" key="2">
    <citation type="submission" date="2023-06" db="EMBL/GenBank/DDBJ databases">
        <authorList>
            <consortium name="Lawrence Berkeley National Laboratory"/>
            <person name="Haridas S."/>
            <person name="Hensen N."/>
            <person name="Bonometti L."/>
            <person name="Westerberg I."/>
            <person name="Brannstrom I.O."/>
            <person name="Guillou S."/>
            <person name="Cros-Aarteil S."/>
            <person name="Calhoun S."/>
            <person name="Kuo A."/>
            <person name="Mondo S."/>
            <person name="Pangilinan J."/>
            <person name="Riley R."/>
            <person name="Labutti K."/>
            <person name="Andreopoulos B."/>
            <person name="Lipzen A."/>
            <person name="Chen C."/>
            <person name="Yanf M."/>
            <person name="Daum C."/>
            <person name="Ng V."/>
            <person name="Clum A."/>
            <person name="Steindorff A."/>
            <person name="Ohm R."/>
            <person name="Martin F."/>
            <person name="Silar P."/>
            <person name="Natvig D."/>
            <person name="Lalanne C."/>
            <person name="Gautier V."/>
            <person name="Ament-Velasquez S.L."/>
            <person name="Kruys A."/>
            <person name="Hutchinson M.I."/>
            <person name="Powell A.J."/>
            <person name="Barry K."/>
            <person name="Miller A.N."/>
            <person name="Grigoriev I.V."/>
            <person name="Debuchy R."/>
            <person name="Gladieux P."/>
            <person name="Thoren M.H."/>
            <person name="Johannesson H."/>
        </authorList>
    </citation>
    <scope>NUCLEOTIDE SEQUENCE</scope>
    <source>
        <strain evidence="14">CBS 118394</strain>
    </source>
</reference>
<evidence type="ECO:0000256" key="8">
    <source>
        <dbReference type="ARBA" id="ARBA00023002"/>
    </source>
</evidence>
<dbReference type="GO" id="GO:1902181">
    <property type="term" value="P:verruculogen biosynthetic process"/>
    <property type="evidence" value="ECO:0007669"/>
    <property type="project" value="UniProtKB-ARBA"/>
</dbReference>
<name>A0AAE0HWF7_9PEZI</name>
<evidence type="ECO:0000256" key="9">
    <source>
        <dbReference type="ARBA" id="ARBA00023004"/>
    </source>
</evidence>
<dbReference type="InterPro" id="IPR050121">
    <property type="entry name" value="Cytochrome_P450_monoxygenase"/>
</dbReference>
<dbReference type="PANTHER" id="PTHR24305:SF187">
    <property type="entry name" value="P450, PUTATIVE (EUROFUNG)-RELATED"/>
    <property type="match status" value="1"/>
</dbReference>
<dbReference type="CDD" id="cd11061">
    <property type="entry name" value="CYP67-like"/>
    <property type="match status" value="1"/>
</dbReference>
<dbReference type="Proteomes" id="UP001283341">
    <property type="component" value="Unassembled WGS sequence"/>
</dbReference>
<keyword evidence="5 13" id="KW-0812">Transmembrane</keyword>
<dbReference type="PRINTS" id="PR00463">
    <property type="entry name" value="EP450I"/>
</dbReference>
<evidence type="ECO:0000256" key="10">
    <source>
        <dbReference type="ARBA" id="ARBA00023033"/>
    </source>
</evidence>
<evidence type="ECO:0000256" key="2">
    <source>
        <dbReference type="ARBA" id="ARBA00004370"/>
    </source>
</evidence>
<dbReference type="PRINTS" id="PR00385">
    <property type="entry name" value="P450"/>
</dbReference>
<keyword evidence="4 12" id="KW-0349">Heme</keyword>
<dbReference type="InterPro" id="IPR001128">
    <property type="entry name" value="Cyt_P450"/>
</dbReference>
<dbReference type="InterPro" id="IPR036396">
    <property type="entry name" value="Cyt_P450_sf"/>
</dbReference>
<evidence type="ECO:0000313" key="15">
    <source>
        <dbReference type="Proteomes" id="UP001283341"/>
    </source>
</evidence>
<dbReference type="AlphaFoldDB" id="A0AAE0HWF7"/>
<keyword evidence="9 12" id="KW-0408">Iron</keyword>
<dbReference type="FunFam" id="1.10.630.10:FF:000063">
    <property type="entry name" value="Cytochrome P450 monooxygenase"/>
    <property type="match status" value="1"/>
</dbReference>
<evidence type="ECO:0000256" key="4">
    <source>
        <dbReference type="ARBA" id="ARBA00022617"/>
    </source>
</evidence>
<evidence type="ECO:0000256" key="6">
    <source>
        <dbReference type="ARBA" id="ARBA00022723"/>
    </source>
</evidence>
<sequence length="587" mass="66122">MVGPCDRRAREPRVDARKAASAHGGFGRRLQVVRSSWPLLTRAKTNSTQAALAAGAGVVSHLAYFIRGEHHNNGITIIFFYLSLLPCLTFLQYHYLQVPLITSAVQTAVLAVSYAAGLYGSMLVYRGVFHPLRKFPGPFWARFSNLYHSWLLVEKSDNYRLMTKLHEQYGDFVRTGPANLSVNVPEAVQLVLGSKSKCYKSPWYDTSLPLVNLHSTRDIKAHELRRKVFNKAFSPAALVAYEERITPLSNLFCEKVAAFNGAAFNATHWFKYFAFDAMGELGLGESFHMLEKEDNRWIPALLMAGMADIAQLQPVPWSTPILHRLPFMAKGPKDFIGFVWQQVLKRKERGSDRQDILGFLLAAYEKSEKKNADYQWLRGDSRLTIVGGSDTTASTLCFIFYYLAKYPEQVQKLRDEFMPLLAASGKDHLDTKDVAKAVHLNGVIHEALRLNPPIPSGYPRVTPPEGMTIRGTYIPGGTTVVIPLRTLGRSEACYERATEFVPERWYSRPEMNKHKDTFASFGIGPYACIGKALSLVEIRNFIVKVLTRFDVEFAPGEDGEAFMEGAKDHFIIEVPDLKLAFKERKLL</sequence>
<protein>
    <submittedName>
        <fullName evidence="14">Cytochrome P450</fullName>
    </submittedName>
</protein>
<dbReference type="SUPFAM" id="SSF48264">
    <property type="entry name" value="Cytochrome P450"/>
    <property type="match status" value="1"/>
</dbReference>
<feature type="transmembrane region" description="Helical" evidence="13">
    <location>
        <begin position="47"/>
        <end position="66"/>
    </location>
</feature>
<keyword evidence="10" id="KW-0503">Monooxygenase</keyword>
<dbReference type="GO" id="GO:0005506">
    <property type="term" value="F:iron ion binding"/>
    <property type="evidence" value="ECO:0007669"/>
    <property type="project" value="InterPro"/>
</dbReference>
<comment type="subcellular location">
    <subcellularLocation>
        <location evidence="2">Membrane</location>
    </subcellularLocation>
</comment>
<proteinExistence type="inferred from homology"/>